<dbReference type="InterPro" id="IPR036043">
    <property type="entry name" value="Phosphoglycerate_kinase_sf"/>
</dbReference>
<feature type="binding site" evidence="13 14">
    <location>
        <begin position="58"/>
        <end position="61"/>
    </location>
    <ligand>
        <name>substrate</name>
    </ligand>
</feature>
<dbReference type="GO" id="GO:0004618">
    <property type="term" value="F:phosphoglycerate kinase activity"/>
    <property type="evidence" value="ECO:0007669"/>
    <property type="project" value="UniProtKB-UniRule"/>
</dbReference>
<evidence type="ECO:0000256" key="2">
    <source>
        <dbReference type="ARBA" id="ARBA00004838"/>
    </source>
</evidence>
<sequence length="395" mass="43624">MKKTIDDLTLENKVVLLRTDFNVPMNKGIIMSNKRIVESLPTIQKIISSNAKLVIFSHLGRVKEEKDLIEKDLFPVAVELSRLLKQSVLFVRETKGENLKAAIQKLKNGEVLLVQNTRFEDLNNKAETKNDLELGKYWASLGDIFINDAFGAAHRANASTVGIAQFIKESAMGYLMQKEVAMLSKLTNNPQRPYMAIVGGNKLGDKIPVLNKLINQVDRLFIVGGMAYTFQIAKGRKVANSIVDMENLEFAKEFLNTHGEAKVFLPIDYKVSKEFANTEPLINYVDIQDGYNGMDIGPKTIEKFARAMKKAKTIVWNGPAGVVEFENYKQGTLGLANAIAELNDVYSVVGGGDSAAIIEKVNLTHLFSHVSTGGGATLEFIKDGTLVAIEAIKNK</sequence>
<feature type="binding site" evidence="13 14">
    <location>
        <begin position="20"/>
        <end position="22"/>
    </location>
    <ligand>
        <name>substrate</name>
    </ligand>
</feature>
<dbReference type="FunFam" id="3.40.50.1260:FF:000006">
    <property type="entry name" value="Phosphoglycerate kinase"/>
    <property type="match status" value="1"/>
</dbReference>
<dbReference type="FunFam" id="3.40.50.1260:FF:000031">
    <property type="entry name" value="Phosphoglycerate kinase 1"/>
    <property type="match status" value="1"/>
</dbReference>
<evidence type="ECO:0000313" key="18">
    <source>
        <dbReference type="Proteomes" id="UP000004978"/>
    </source>
</evidence>
<dbReference type="PROSITE" id="PS00111">
    <property type="entry name" value="PGLYCERATE_KINASE"/>
    <property type="match status" value="1"/>
</dbReference>
<evidence type="ECO:0000256" key="4">
    <source>
        <dbReference type="ARBA" id="ARBA00011245"/>
    </source>
</evidence>
<evidence type="ECO:0000313" key="17">
    <source>
        <dbReference type="EMBL" id="EGV00066.1"/>
    </source>
</evidence>
<dbReference type="EMBL" id="AFXA01000011">
    <property type="protein sequence ID" value="EGV00066.1"/>
    <property type="molecule type" value="Genomic_DNA"/>
</dbReference>
<dbReference type="HAMAP" id="MF_00145">
    <property type="entry name" value="Phosphoglyc_kinase"/>
    <property type="match status" value="1"/>
</dbReference>
<dbReference type="AlphaFoldDB" id="F9UK61"/>
<feature type="binding site" evidence="13">
    <location>
        <position position="35"/>
    </location>
    <ligand>
        <name>substrate</name>
    </ligand>
</feature>
<dbReference type="InterPro" id="IPR001576">
    <property type="entry name" value="Phosphoglycerate_kinase"/>
</dbReference>
<protein>
    <recommendedName>
        <fullName evidence="6 13">Phosphoglycerate kinase</fullName>
        <ecNumber evidence="5 13">2.7.2.3</ecNumber>
    </recommendedName>
</protein>
<name>F9UK61_9BACT</name>
<evidence type="ECO:0000256" key="11">
    <source>
        <dbReference type="ARBA" id="ARBA00022840"/>
    </source>
</evidence>
<feature type="binding site" evidence="13 15">
    <location>
        <begin position="351"/>
        <end position="354"/>
    </location>
    <ligand>
        <name>ATP</name>
        <dbReference type="ChEBI" id="CHEBI:30616"/>
    </ligand>
</feature>
<dbReference type="InterPro" id="IPR015911">
    <property type="entry name" value="Phosphoglycerate_kinase_CS"/>
</dbReference>
<comment type="pathway">
    <text evidence="2 13">Carbohydrate degradation; glycolysis; pyruvate from D-glyceraldehyde 3-phosphate: step 2/5.</text>
</comment>
<dbReference type="InterPro" id="IPR015824">
    <property type="entry name" value="Phosphoglycerate_kinase_N"/>
</dbReference>
<dbReference type="eggNOG" id="COG0126">
    <property type="taxonomic scope" value="Bacteria"/>
</dbReference>
<feature type="binding site" evidence="13 15">
    <location>
        <position position="206"/>
    </location>
    <ligand>
        <name>ATP</name>
        <dbReference type="ChEBI" id="CHEBI:30616"/>
    </ligand>
</feature>
<evidence type="ECO:0000256" key="5">
    <source>
        <dbReference type="ARBA" id="ARBA00013061"/>
    </source>
</evidence>
<evidence type="ECO:0000256" key="15">
    <source>
        <dbReference type="PIRSR" id="PIRSR000724-2"/>
    </source>
</evidence>
<keyword evidence="9 13" id="KW-0547">Nucleotide-binding</keyword>
<keyword evidence="8 13" id="KW-0808">Transferase</keyword>
<comment type="subunit">
    <text evidence="4 13">Monomer.</text>
</comment>
<dbReference type="STRING" id="1037410.MCSF7_01361"/>
<evidence type="ECO:0000256" key="13">
    <source>
        <dbReference type="HAMAP-Rule" id="MF_00145"/>
    </source>
</evidence>
<dbReference type="Gene3D" id="3.40.50.1260">
    <property type="entry name" value="Phosphoglycerate kinase, N-terminal domain"/>
    <property type="match status" value="2"/>
</dbReference>
<dbReference type="Pfam" id="PF00162">
    <property type="entry name" value="PGK"/>
    <property type="match status" value="1"/>
</dbReference>
<keyword evidence="10 13" id="KW-0418">Kinase</keyword>
<comment type="subcellular location">
    <subcellularLocation>
        <location evidence="13">Cytoplasm</location>
    </subcellularLocation>
</comment>
<dbReference type="GO" id="GO:0005829">
    <property type="term" value="C:cytosol"/>
    <property type="evidence" value="ECO:0007669"/>
    <property type="project" value="TreeGrafter"/>
</dbReference>
<feature type="binding site" evidence="13 15">
    <location>
        <position position="293"/>
    </location>
    <ligand>
        <name>ATP</name>
        <dbReference type="ChEBI" id="CHEBI:30616"/>
    </ligand>
</feature>
<feature type="binding site" evidence="14">
    <location>
        <position position="155"/>
    </location>
    <ligand>
        <name>(2R)-3-phosphoglycerate</name>
        <dbReference type="ChEBI" id="CHEBI:58272"/>
    </ligand>
</feature>
<dbReference type="UniPathway" id="UPA00109">
    <property type="reaction ID" value="UER00185"/>
</dbReference>
<dbReference type="PIRSF" id="PIRSF000724">
    <property type="entry name" value="Pgk"/>
    <property type="match status" value="1"/>
</dbReference>
<feature type="binding site" evidence="14">
    <location>
        <position position="35"/>
    </location>
    <ligand>
        <name>(2R)-3-phosphoglycerate</name>
        <dbReference type="ChEBI" id="CHEBI:58272"/>
    </ligand>
</feature>
<feature type="binding site" evidence="13">
    <location>
        <position position="155"/>
    </location>
    <ligand>
        <name>substrate</name>
    </ligand>
</feature>
<accession>F9UK61</accession>
<dbReference type="GO" id="GO:0006094">
    <property type="term" value="P:gluconeogenesis"/>
    <property type="evidence" value="ECO:0007669"/>
    <property type="project" value="TreeGrafter"/>
</dbReference>
<evidence type="ECO:0000256" key="10">
    <source>
        <dbReference type="ARBA" id="ARBA00022777"/>
    </source>
</evidence>
<dbReference type="GO" id="GO:0043531">
    <property type="term" value="F:ADP binding"/>
    <property type="evidence" value="ECO:0007669"/>
    <property type="project" value="TreeGrafter"/>
</dbReference>
<reference evidence="17 18" key="1">
    <citation type="journal article" date="2013" name="Genome Announc.">
        <title>Genome Sequence of Mycoplasma columbinum Strain SF7.</title>
        <authorList>
            <person name="Guo Z."/>
            <person name="Xu X."/>
            <person name="Zheng Q."/>
            <person name="Li T."/>
            <person name="Kuang S."/>
            <person name="Zhang Z."/>
            <person name="Chen Y."/>
            <person name="Lu X."/>
            <person name="Zhou R."/>
            <person name="Bi D."/>
            <person name="Jin H."/>
        </authorList>
    </citation>
    <scope>NUCLEOTIDE SEQUENCE [LARGE SCALE GENOMIC DNA]</scope>
    <source>
        <strain evidence="17 18">SF7</strain>
    </source>
</reference>
<keyword evidence="7 13" id="KW-0963">Cytoplasm</keyword>
<comment type="catalytic activity">
    <reaction evidence="1 13 16">
        <text>(2R)-3-phosphoglycerate + ATP = (2R)-3-phospho-glyceroyl phosphate + ADP</text>
        <dbReference type="Rhea" id="RHEA:14801"/>
        <dbReference type="ChEBI" id="CHEBI:30616"/>
        <dbReference type="ChEBI" id="CHEBI:57604"/>
        <dbReference type="ChEBI" id="CHEBI:58272"/>
        <dbReference type="ChEBI" id="CHEBI:456216"/>
        <dbReference type="EC" id="2.7.2.3"/>
    </reaction>
</comment>
<evidence type="ECO:0000256" key="3">
    <source>
        <dbReference type="ARBA" id="ARBA00008982"/>
    </source>
</evidence>
<dbReference type="GO" id="GO:0006096">
    <property type="term" value="P:glycolytic process"/>
    <property type="evidence" value="ECO:0007669"/>
    <property type="project" value="UniProtKB-UniRule"/>
</dbReference>
<dbReference type="RefSeq" id="WP_006608679.1">
    <property type="nucleotide sequence ID" value="NZ_AFXA01000011.1"/>
</dbReference>
<dbReference type="PRINTS" id="PR00477">
    <property type="entry name" value="PHGLYCKINASE"/>
</dbReference>
<gene>
    <name evidence="13" type="primary">pgk</name>
    <name evidence="17" type="ORF">MCSF7_01361</name>
</gene>
<evidence type="ECO:0000256" key="14">
    <source>
        <dbReference type="PIRSR" id="PIRSR000724-1"/>
    </source>
</evidence>
<evidence type="ECO:0000256" key="9">
    <source>
        <dbReference type="ARBA" id="ARBA00022741"/>
    </source>
</evidence>
<feature type="binding site" evidence="13">
    <location>
        <position position="118"/>
    </location>
    <ligand>
        <name>substrate</name>
    </ligand>
</feature>
<dbReference type="SUPFAM" id="SSF53748">
    <property type="entry name" value="Phosphoglycerate kinase"/>
    <property type="match status" value="1"/>
</dbReference>
<organism evidence="17 18">
    <name type="scientific">Mycoplasmopsis columbina SF7</name>
    <dbReference type="NCBI Taxonomy" id="1037410"/>
    <lineage>
        <taxon>Bacteria</taxon>
        <taxon>Bacillati</taxon>
        <taxon>Mycoplasmatota</taxon>
        <taxon>Mycoplasmoidales</taxon>
        <taxon>Metamycoplasmataceae</taxon>
        <taxon>Mycoplasmopsis</taxon>
    </lineage>
</organism>
<evidence type="ECO:0000256" key="12">
    <source>
        <dbReference type="ARBA" id="ARBA00023152"/>
    </source>
</evidence>
<comment type="similarity">
    <text evidence="3 13 16">Belongs to the phosphoglycerate kinase family.</text>
</comment>
<feature type="binding site" evidence="14">
    <location>
        <position position="118"/>
    </location>
    <ligand>
        <name>(2R)-3-phosphoglycerate</name>
        <dbReference type="ChEBI" id="CHEBI:58272"/>
    </ligand>
</feature>
<feature type="binding site" evidence="13 15">
    <location>
        <position position="324"/>
    </location>
    <ligand>
        <name>ATP</name>
        <dbReference type="ChEBI" id="CHEBI:30616"/>
    </ligand>
</feature>
<evidence type="ECO:0000256" key="1">
    <source>
        <dbReference type="ARBA" id="ARBA00000642"/>
    </source>
</evidence>
<dbReference type="GO" id="GO:0005524">
    <property type="term" value="F:ATP binding"/>
    <property type="evidence" value="ECO:0007669"/>
    <property type="project" value="UniProtKB-KW"/>
</dbReference>
<evidence type="ECO:0000256" key="7">
    <source>
        <dbReference type="ARBA" id="ARBA00022490"/>
    </source>
</evidence>
<keyword evidence="11 13" id="KW-0067">ATP-binding</keyword>
<proteinExistence type="inferred from homology"/>
<keyword evidence="12 13" id="KW-0324">Glycolysis</keyword>
<evidence type="ECO:0000256" key="6">
    <source>
        <dbReference type="ARBA" id="ARBA00016471"/>
    </source>
</evidence>
<evidence type="ECO:0000256" key="8">
    <source>
        <dbReference type="ARBA" id="ARBA00022679"/>
    </source>
</evidence>
<keyword evidence="18" id="KW-1185">Reference proteome</keyword>
<dbReference type="PANTHER" id="PTHR11406:SF23">
    <property type="entry name" value="PHOSPHOGLYCERATE KINASE 1, CHLOROPLASTIC-RELATED"/>
    <property type="match status" value="1"/>
</dbReference>
<evidence type="ECO:0000256" key="16">
    <source>
        <dbReference type="RuleBase" id="RU000532"/>
    </source>
</evidence>
<dbReference type="Proteomes" id="UP000004978">
    <property type="component" value="Unassembled WGS sequence"/>
</dbReference>
<comment type="caution">
    <text evidence="17">The sequence shown here is derived from an EMBL/GenBank/DDBJ whole genome shotgun (WGS) entry which is preliminary data.</text>
</comment>
<dbReference type="PANTHER" id="PTHR11406">
    <property type="entry name" value="PHOSPHOGLYCERATE KINASE"/>
    <property type="match status" value="1"/>
</dbReference>
<dbReference type="EC" id="2.7.2.3" evidence="5 13"/>